<reference evidence="1 2" key="1">
    <citation type="journal article" date="2003" name="Int. J. Syst. Evol. Microbiol.">
        <title>Bacillus nealsonii sp. nov., isolated from a spacecraft-assembly facility, whose spores are gamma-radiation resistant.</title>
        <authorList>
            <person name="Venkateswaran K."/>
            <person name="Kempf M."/>
            <person name="Chen F."/>
            <person name="Satomi M."/>
            <person name="Nicholson W."/>
            <person name="Kern R."/>
        </authorList>
    </citation>
    <scope>NUCLEOTIDE SEQUENCE [LARGE SCALE GENOMIC DNA]</scope>
    <source>
        <strain evidence="1 2">FO-92</strain>
    </source>
</reference>
<dbReference type="EMBL" id="PISE01000016">
    <property type="protein sequence ID" value="PKG24176.1"/>
    <property type="molecule type" value="Genomic_DNA"/>
</dbReference>
<accession>A0A2N0Z3V9</accession>
<dbReference type="Gene3D" id="1.10.3450.10">
    <property type="entry name" value="TTHA0068-like"/>
    <property type="match status" value="1"/>
</dbReference>
<dbReference type="Proteomes" id="UP000233375">
    <property type="component" value="Unassembled WGS sequence"/>
</dbReference>
<dbReference type="InterPro" id="IPR023203">
    <property type="entry name" value="TTHA0068_sf"/>
</dbReference>
<dbReference type="SUPFAM" id="SSF140663">
    <property type="entry name" value="TTHA0068-like"/>
    <property type="match status" value="1"/>
</dbReference>
<dbReference type="RefSeq" id="WP_101176838.1">
    <property type="nucleotide sequence ID" value="NZ_PISE01000016.1"/>
</dbReference>
<dbReference type="InterPro" id="IPR005500">
    <property type="entry name" value="DUF309"/>
</dbReference>
<sequence length="172" mass="20543">MYPNEYILFLVHFHGDRDYFECHEILEEYWKQVDKANKQSIWVAFILLAVSCYHFRRGNYSGALKTIRKSLHIFQIKNEDINQYGLNKDKLLLTLEELEKQISHLSTFKGFNLPICDEKLEDLCKNKAAELGLLWKDQTPVDPTIINRHLTRDRKAVLKEREEALFMRQRKK</sequence>
<organism evidence="1 2">
    <name type="scientific">Niallia nealsonii</name>
    <dbReference type="NCBI Taxonomy" id="115979"/>
    <lineage>
        <taxon>Bacteria</taxon>
        <taxon>Bacillati</taxon>
        <taxon>Bacillota</taxon>
        <taxon>Bacilli</taxon>
        <taxon>Bacillales</taxon>
        <taxon>Bacillaceae</taxon>
        <taxon>Niallia</taxon>
    </lineage>
</organism>
<dbReference type="PANTHER" id="PTHR34796">
    <property type="entry name" value="EXPRESSED PROTEIN"/>
    <property type="match status" value="1"/>
</dbReference>
<proteinExistence type="predicted"/>
<keyword evidence="2" id="KW-1185">Reference proteome</keyword>
<dbReference type="AlphaFoldDB" id="A0A2N0Z3V9"/>
<name>A0A2N0Z3V9_9BACI</name>
<evidence type="ECO:0000313" key="1">
    <source>
        <dbReference type="EMBL" id="PKG24176.1"/>
    </source>
</evidence>
<protein>
    <submittedName>
        <fullName evidence="1">DUF309 domain-containing protein</fullName>
    </submittedName>
</protein>
<evidence type="ECO:0000313" key="2">
    <source>
        <dbReference type="Proteomes" id="UP000233375"/>
    </source>
</evidence>
<dbReference type="PANTHER" id="PTHR34796:SF1">
    <property type="entry name" value="EXPRESSED PROTEIN"/>
    <property type="match status" value="1"/>
</dbReference>
<gene>
    <name evidence="1" type="ORF">CWS01_08915</name>
</gene>
<dbReference type="Pfam" id="PF03745">
    <property type="entry name" value="DUF309"/>
    <property type="match status" value="1"/>
</dbReference>
<dbReference type="OrthoDB" id="165483at2"/>
<comment type="caution">
    <text evidence="1">The sequence shown here is derived from an EMBL/GenBank/DDBJ whole genome shotgun (WGS) entry which is preliminary data.</text>
</comment>